<dbReference type="AlphaFoldDB" id="A0A521G4P7"/>
<keyword evidence="3" id="KW-1185">Reference proteome</keyword>
<dbReference type="NCBIfam" id="TIGR03585">
    <property type="entry name" value="PseH"/>
    <property type="match status" value="1"/>
</dbReference>
<dbReference type="Pfam" id="PF13302">
    <property type="entry name" value="Acetyltransf_3"/>
    <property type="match status" value="1"/>
</dbReference>
<sequence length="265" mass="30674">MNSVNPKVINLVLLTFLDTESQMKVREIRNEENVRKWMYTDHIIEANEHLGWINRLKQDDRKIVFAVLDEVHKPLGVISVNAIDRLHKKADWGYYVTENVWGGLGSALEYSLINFIFNSLGVEKLNCEVIEGNDAVVKLHKKFLFQEEGFLRSNIFKNGARIGVHLLGLTKEDWLAGYKEIQKKYDKVFEKFSVFIQWPQDNEKEYPHPIDQIEAARARNNLNWMSILRLALEKSPETAKPIVADIKNIDREISALTDKLTDPLA</sequence>
<proteinExistence type="predicted"/>
<dbReference type="InterPro" id="IPR000182">
    <property type="entry name" value="GNAT_dom"/>
</dbReference>
<evidence type="ECO:0000313" key="2">
    <source>
        <dbReference type="EMBL" id="TAA75997.1"/>
    </source>
</evidence>
<dbReference type="GO" id="GO:0016747">
    <property type="term" value="F:acyltransferase activity, transferring groups other than amino-acyl groups"/>
    <property type="evidence" value="ECO:0007669"/>
    <property type="project" value="InterPro"/>
</dbReference>
<reference evidence="2" key="1">
    <citation type="submission" date="2017-07" db="EMBL/GenBank/DDBJ databases">
        <title>The cable genome - Insights into the physiology and evolution of filamentous bacteria capable of sulfide oxidation via long distance electron transfer.</title>
        <authorList>
            <person name="Thorup C."/>
            <person name="Bjerg J.T."/>
            <person name="Schreiber L."/>
            <person name="Nielsen L.P."/>
            <person name="Kjeldsen K.U."/>
            <person name="Boesen T."/>
            <person name="Boggild A."/>
            <person name="Meysman F."/>
            <person name="Geelhoed J."/>
            <person name="Schramm A."/>
        </authorList>
    </citation>
    <scope>NUCLEOTIDE SEQUENCE [LARGE SCALE GENOMIC DNA]</scope>
    <source>
        <strain evidence="2">GS</strain>
    </source>
</reference>
<dbReference type="EMBL" id="NQJD01000002">
    <property type="protein sequence ID" value="TAA75997.1"/>
    <property type="molecule type" value="Genomic_DNA"/>
</dbReference>
<dbReference type="SUPFAM" id="SSF55729">
    <property type="entry name" value="Acyl-CoA N-acyltransferases (Nat)"/>
    <property type="match status" value="1"/>
</dbReference>
<name>A0A521G4P7_9BACT</name>
<protein>
    <submittedName>
        <fullName evidence="2">UDP-4-amino-4, 6-dideoxy-N-acetyl-beta-L-altrosamine N-acetyltransferase</fullName>
    </submittedName>
</protein>
<dbReference type="InterPro" id="IPR020036">
    <property type="entry name" value="PseH"/>
</dbReference>
<dbReference type="PANTHER" id="PTHR43415">
    <property type="entry name" value="SPERMIDINE N(1)-ACETYLTRANSFERASE"/>
    <property type="match status" value="1"/>
</dbReference>
<organism evidence="2 3">
    <name type="scientific">Candidatus Electronema aureum</name>
    <dbReference type="NCBI Taxonomy" id="2005002"/>
    <lineage>
        <taxon>Bacteria</taxon>
        <taxon>Pseudomonadati</taxon>
        <taxon>Thermodesulfobacteriota</taxon>
        <taxon>Desulfobulbia</taxon>
        <taxon>Desulfobulbales</taxon>
        <taxon>Desulfobulbaceae</taxon>
        <taxon>Candidatus Electronema</taxon>
    </lineage>
</organism>
<accession>A0A521G4P7</accession>
<dbReference type="PROSITE" id="PS51186">
    <property type="entry name" value="GNAT"/>
    <property type="match status" value="1"/>
</dbReference>
<evidence type="ECO:0000313" key="3">
    <source>
        <dbReference type="Proteomes" id="UP000316238"/>
    </source>
</evidence>
<gene>
    <name evidence="2" type="ORF">CDV28_102120</name>
</gene>
<dbReference type="Gene3D" id="3.40.630.30">
    <property type="match status" value="1"/>
</dbReference>
<dbReference type="InterPro" id="IPR016181">
    <property type="entry name" value="Acyl_CoA_acyltransferase"/>
</dbReference>
<dbReference type="PANTHER" id="PTHR43415:SF3">
    <property type="entry name" value="GNAT-FAMILY ACETYLTRANSFERASE"/>
    <property type="match status" value="1"/>
</dbReference>
<feature type="domain" description="N-acetyltransferase" evidence="1">
    <location>
        <begin position="12"/>
        <end position="176"/>
    </location>
</feature>
<comment type="caution">
    <text evidence="2">The sequence shown here is derived from an EMBL/GenBank/DDBJ whole genome shotgun (WGS) entry which is preliminary data.</text>
</comment>
<evidence type="ECO:0000259" key="1">
    <source>
        <dbReference type="PROSITE" id="PS51186"/>
    </source>
</evidence>
<dbReference type="Proteomes" id="UP000316238">
    <property type="component" value="Unassembled WGS sequence"/>
</dbReference>